<dbReference type="EMBL" id="FOXH01000009">
    <property type="protein sequence ID" value="SFQ05915.1"/>
    <property type="molecule type" value="Genomic_DNA"/>
</dbReference>
<evidence type="ECO:0000256" key="3">
    <source>
        <dbReference type="ARBA" id="ARBA00012744"/>
    </source>
</evidence>
<comment type="similarity">
    <text evidence="2 12">Belongs to the glycosyl hydrolase 1 family.</text>
</comment>
<dbReference type="GO" id="GO:0008422">
    <property type="term" value="F:beta-glucosidase activity"/>
    <property type="evidence" value="ECO:0007669"/>
    <property type="project" value="UniProtKB-EC"/>
</dbReference>
<dbReference type="InterPro" id="IPR018120">
    <property type="entry name" value="Glyco_hydro_1_AS"/>
</dbReference>
<gene>
    <name evidence="13" type="ORF">SAMN04515674_10971</name>
</gene>
<feature type="binding site" evidence="10">
    <location>
        <begin position="430"/>
        <end position="431"/>
    </location>
    <ligand>
        <name>substrate</name>
    </ligand>
</feature>
<dbReference type="InterPro" id="IPR017853">
    <property type="entry name" value="GH"/>
</dbReference>
<dbReference type="GO" id="GO:0005829">
    <property type="term" value="C:cytosol"/>
    <property type="evidence" value="ECO:0007669"/>
    <property type="project" value="TreeGrafter"/>
</dbReference>
<evidence type="ECO:0000256" key="8">
    <source>
        <dbReference type="ARBA" id="ARBA00023326"/>
    </source>
</evidence>
<dbReference type="Gene3D" id="3.20.20.80">
    <property type="entry name" value="Glycosidases"/>
    <property type="match status" value="1"/>
</dbReference>
<keyword evidence="5" id="KW-0136">Cellulose degradation</keyword>
<evidence type="ECO:0000256" key="4">
    <source>
        <dbReference type="ARBA" id="ARBA00022801"/>
    </source>
</evidence>
<feature type="binding site" evidence="10">
    <location>
        <position position="186"/>
    </location>
    <ligand>
        <name>substrate</name>
    </ligand>
</feature>
<sequence>MLTNDKSYGVQSEQFGMITTEFTKNDFGKDFVWGVASAAFQNEGAWNLDGKGESIWDRFSHKKGKIKSGQNADIACDFYNRYEEDIEILKSLNFNVFRFSFSWSRILPDGTGKINREGLNFYHKVIDKCLEEGIQPWVTLYHWDLPQALEDKGGWTNRDILLWFSEYCNLVTKEFGSKVKHWMVLNEPMGFTGLGYMTGQHAPGRLGMWNFLPAVHHAALCQAQGGRIIRRNVADAVIGTTFSCSSIEPATEKPADIKAAKRVDALLNRLFLEPALGRGYPTQELPFLNKMVKKYVKNGDMERLKFDFDFIGIQNYFRVVVKNALFVPYLFAKEVSPKERNISDLTDMGWEISPKGMYRILKQIAAYPEVRKIIVTENGAAFPDKMAEGQIDDSDRIRFYQEYLRNVLHAKEEGIKVGGYLAWTLTDNFEWAEGFKPRFGLVHIDFKTQKRTLKKSGKWFMEFLQ</sequence>
<evidence type="ECO:0000313" key="13">
    <source>
        <dbReference type="EMBL" id="SFQ05915.1"/>
    </source>
</evidence>
<evidence type="ECO:0000256" key="10">
    <source>
        <dbReference type="PIRSR" id="PIRSR617736-2"/>
    </source>
</evidence>
<comment type="catalytic activity">
    <reaction evidence="1 12">
        <text>Hydrolysis of terminal, non-reducing beta-D-glucosyl residues with release of beta-D-glucose.</text>
        <dbReference type="EC" id="3.2.1.21"/>
    </reaction>
</comment>
<dbReference type="SUPFAM" id="SSF51445">
    <property type="entry name" value="(Trans)glycosidases"/>
    <property type="match status" value="1"/>
</dbReference>
<dbReference type="PANTHER" id="PTHR10353:SF36">
    <property type="entry name" value="LP05116P"/>
    <property type="match status" value="1"/>
</dbReference>
<organism evidence="13 14">
    <name type="scientific">Pseudarcicella hirudinis</name>
    <dbReference type="NCBI Taxonomy" id="1079859"/>
    <lineage>
        <taxon>Bacteria</taxon>
        <taxon>Pseudomonadati</taxon>
        <taxon>Bacteroidota</taxon>
        <taxon>Cytophagia</taxon>
        <taxon>Cytophagales</taxon>
        <taxon>Flectobacillaceae</taxon>
        <taxon>Pseudarcicella</taxon>
    </lineage>
</organism>
<dbReference type="PROSITE" id="PS00653">
    <property type="entry name" value="GLYCOSYL_HYDROL_F1_2"/>
    <property type="match status" value="1"/>
</dbReference>
<evidence type="ECO:0000313" key="14">
    <source>
        <dbReference type="Proteomes" id="UP000199306"/>
    </source>
</evidence>
<dbReference type="Pfam" id="PF00232">
    <property type="entry name" value="Glyco_hydro_1"/>
    <property type="match status" value="1"/>
</dbReference>
<keyword evidence="6" id="KW-0119">Carbohydrate metabolism</keyword>
<dbReference type="PRINTS" id="PR00131">
    <property type="entry name" value="GLHYDRLASE1"/>
</dbReference>
<name>A0A1I5VEL0_9BACT</name>
<dbReference type="InterPro" id="IPR017736">
    <property type="entry name" value="Glyco_hydro_1_beta-glucosidase"/>
</dbReference>
<feature type="binding site" evidence="10">
    <location>
        <position position="423"/>
    </location>
    <ligand>
        <name>substrate</name>
    </ligand>
</feature>
<reference evidence="13 14" key="1">
    <citation type="submission" date="2016-10" db="EMBL/GenBank/DDBJ databases">
        <authorList>
            <person name="de Groot N.N."/>
        </authorList>
    </citation>
    <scope>NUCLEOTIDE SEQUENCE [LARGE SCALE GENOMIC DNA]</scope>
    <source>
        <strain evidence="14">E92,LMG 26720,CCM 7988</strain>
    </source>
</reference>
<dbReference type="STRING" id="1079859.SAMN04515674_10971"/>
<keyword evidence="14" id="KW-1185">Reference proteome</keyword>
<feature type="binding site" evidence="10">
    <location>
        <position position="41"/>
    </location>
    <ligand>
        <name>substrate</name>
    </ligand>
</feature>
<dbReference type="GO" id="GO:0030245">
    <property type="term" value="P:cellulose catabolic process"/>
    <property type="evidence" value="ECO:0007669"/>
    <property type="project" value="UniProtKB-KW"/>
</dbReference>
<dbReference type="InterPro" id="IPR033132">
    <property type="entry name" value="GH_1_N_CS"/>
</dbReference>
<evidence type="ECO:0000256" key="2">
    <source>
        <dbReference type="ARBA" id="ARBA00010838"/>
    </source>
</evidence>
<dbReference type="PANTHER" id="PTHR10353">
    <property type="entry name" value="GLYCOSYL HYDROLASE"/>
    <property type="match status" value="1"/>
</dbReference>
<evidence type="ECO:0000256" key="12">
    <source>
        <dbReference type="RuleBase" id="RU361175"/>
    </source>
</evidence>
<protein>
    <recommendedName>
        <fullName evidence="3 12">Beta-glucosidase</fullName>
        <ecNumber evidence="3 12">3.2.1.21</ecNumber>
    </recommendedName>
</protein>
<evidence type="ECO:0000256" key="9">
    <source>
        <dbReference type="PIRSR" id="PIRSR617736-1"/>
    </source>
</evidence>
<dbReference type="AlphaFoldDB" id="A0A1I5VEL0"/>
<dbReference type="Proteomes" id="UP000199306">
    <property type="component" value="Unassembled WGS sequence"/>
</dbReference>
<accession>A0A1I5VEL0</accession>
<keyword evidence="8" id="KW-0624">Polysaccharide degradation</keyword>
<feature type="active site" description="Proton donor" evidence="9">
    <location>
        <position position="187"/>
    </location>
</feature>
<evidence type="ECO:0000256" key="5">
    <source>
        <dbReference type="ARBA" id="ARBA00023001"/>
    </source>
</evidence>
<keyword evidence="7 12" id="KW-0326">Glycosidase</keyword>
<evidence type="ECO:0000256" key="11">
    <source>
        <dbReference type="PROSITE-ProRule" id="PRU10055"/>
    </source>
</evidence>
<dbReference type="NCBIfam" id="TIGR03356">
    <property type="entry name" value="BGL"/>
    <property type="match status" value="1"/>
</dbReference>
<dbReference type="InterPro" id="IPR001360">
    <property type="entry name" value="Glyco_hydro_1"/>
</dbReference>
<keyword evidence="4 12" id="KW-0378">Hydrolase</keyword>
<dbReference type="RefSeq" id="WP_229632961.1">
    <property type="nucleotide sequence ID" value="NZ_FOXH01000009.1"/>
</dbReference>
<proteinExistence type="inferred from homology"/>
<evidence type="ECO:0000256" key="7">
    <source>
        <dbReference type="ARBA" id="ARBA00023295"/>
    </source>
</evidence>
<feature type="active site" description="Nucleophile" evidence="9 11">
    <location>
        <position position="377"/>
    </location>
</feature>
<feature type="binding site" evidence="10">
    <location>
        <position position="142"/>
    </location>
    <ligand>
        <name>substrate</name>
    </ligand>
</feature>
<dbReference type="PROSITE" id="PS00572">
    <property type="entry name" value="GLYCOSYL_HYDROL_F1_1"/>
    <property type="match status" value="1"/>
</dbReference>
<evidence type="ECO:0000256" key="1">
    <source>
        <dbReference type="ARBA" id="ARBA00000448"/>
    </source>
</evidence>
<dbReference type="EC" id="3.2.1.21" evidence="3 12"/>
<evidence type="ECO:0000256" key="6">
    <source>
        <dbReference type="ARBA" id="ARBA00023277"/>
    </source>
</evidence>
<dbReference type="FunFam" id="3.20.20.80:FF:000004">
    <property type="entry name" value="Beta-glucosidase 6-phospho-beta-glucosidase"/>
    <property type="match status" value="1"/>
</dbReference>
<feature type="binding site" evidence="10">
    <location>
        <position position="316"/>
    </location>
    <ligand>
        <name>substrate</name>
    </ligand>
</feature>